<gene>
    <name evidence="3" type="ORF">U9M48_009903</name>
</gene>
<organism evidence="3 4">
    <name type="scientific">Paspalum notatum var. saurae</name>
    <dbReference type="NCBI Taxonomy" id="547442"/>
    <lineage>
        <taxon>Eukaryota</taxon>
        <taxon>Viridiplantae</taxon>
        <taxon>Streptophyta</taxon>
        <taxon>Embryophyta</taxon>
        <taxon>Tracheophyta</taxon>
        <taxon>Spermatophyta</taxon>
        <taxon>Magnoliopsida</taxon>
        <taxon>Liliopsida</taxon>
        <taxon>Poales</taxon>
        <taxon>Poaceae</taxon>
        <taxon>PACMAD clade</taxon>
        <taxon>Panicoideae</taxon>
        <taxon>Andropogonodae</taxon>
        <taxon>Paspaleae</taxon>
        <taxon>Paspalinae</taxon>
        <taxon>Paspalum</taxon>
    </lineage>
</organism>
<evidence type="ECO:0000313" key="4">
    <source>
        <dbReference type="Proteomes" id="UP001341281"/>
    </source>
</evidence>
<dbReference type="AlphaFoldDB" id="A0AAQ3STM0"/>
<protein>
    <submittedName>
        <fullName evidence="3">Uncharacterized protein</fullName>
    </submittedName>
</protein>
<feature type="chain" id="PRO_5042944021" evidence="2">
    <location>
        <begin position="25"/>
        <end position="300"/>
    </location>
</feature>
<keyword evidence="2" id="KW-0732">Signal</keyword>
<reference evidence="3 4" key="1">
    <citation type="submission" date="2024-02" db="EMBL/GenBank/DDBJ databases">
        <title>High-quality chromosome-scale genome assembly of Pensacola bahiagrass (Paspalum notatum Flugge var. saurae).</title>
        <authorList>
            <person name="Vega J.M."/>
            <person name="Podio M."/>
            <person name="Orjuela J."/>
            <person name="Siena L.A."/>
            <person name="Pessino S.C."/>
            <person name="Combes M.C."/>
            <person name="Mariac C."/>
            <person name="Albertini E."/>
            <person name="Pupilli F."/>
            <person name="Ortiz J.P.A."/>
            <person name="Leblanc O."/>
        </authorList>
    </citation>
    <scope>NUCLEOTIDE SEQUENCE [LARGE SCALE GENOMIC DNA]</scope>
    <source>
        <strain evidence="3">R1</strain>
        <tissue evidence="3">Leaf</tissue>
    </source>
</reference>
<evidence type="ECO:0000256" key="2">
    <source>
        <dbReference type="SAM" id="SignalP"/>
    </source>
</evidence>
<evidence type="ECO:0000256" key="1">
    <source>
        <dbReference type="SAM" id="MobiDB-lite"/>
    </source>
</evidence>
<proteinExistence type="predicted"/>
<name>A0AAQ3STM0_PASNO</name>
<feature type="compositionally biased region" description="Low complexity" evidence="1">
    <location>
        <begin position="286"/>
        <end position="300"/>
    </location>
</feature>
<sequence length="300" mass="32379">MLWIQEVELLVGLLAMGIWGLGDGDASELAASLSSSFYTNWRRGPCPLLRGLRTWGAATTWHPAVGEPVARASSSVAEPAAWQRGDNTSPAPRHVPPFSLTQLRQMQFQPCGCLDGGRGEGCSEGVAMWKGLWWLHDGGSASSRCGREPNSPHLLRLRATIPCFTENCTQHLCSCYGCHFLVDLEAAGHFYSAVGIRARQLRLQQPLGFIGATRAEGARKPKAPSLVLKKKKKRAPSLVEQGRLSASTAVLPFGCPAPAPWLPLHFRPPASQRPLPGSGRPPPCVRSPAPLASPRPAHRD</sequence>
<keyword evidence="4" id="KW-1185">Reference proteome</keyword>
<accession>A0AAQ3STM0</accession>
<dbReference type="Proteomes" id="UP001341281">
    <property type="component" value="Chromosome 02"/>
</dbReference>
<feature type="signal peptide" evidence="2">
    <location>
        <begin position="1"/>
        <end position="24"/>
    </location>
</feature>
<dbReference type="EMBL" id="CP144746">
    <property type="protein sequence ID" value="WVZ59807.1"/>
    <property type="molecule type" value="Genomic_DNA"/>
</dbReference>
<feature type="region of interest" description="Disordered" evidence="1">
    <location>
        <begin position="266"/>
        <end position="300"/>
    </location>
</feature>
<evidence type="ECO:0000313" key="3">
    <source>
        <dbReference type="EMBL" id="WVZ59807.1"/>
    </source>
</evidence>